<keyword evidence="4" id="KW-1185">Reference proteome</keyword>
<feature type="region of interest" description="Disordered" evidence="1">
    <location>
        <begin position="889"/>
        <end position="948"/>
    </location>
</feature>
<dbReference type="SMART" id="SM00310">
    <property type="entry name" value="PTBI"/>
    <property type="match status" value="1"/>
</dbReference>
<dbReference type="EMBL" id="OU963867">
    <property type="protein sequence ID" value="CAH0392409.1"/>
    <property type="molecule type" value="Genomic_DNA"/>
</dbReference>
<dbReference type="InterPro" id="IPR011993">
    <property type="entry name" value="PH-like_dom_sf"/>
</dbReference>
<evidence type="ECO:0000259" key="2">
    <source>
        <dbReference type="PROSITE" id="PS51064"/>
    </source>
</evidence>
<feature type="compositionally biased region" description="Polar residues" evidence="1">
    <location>
        <begin position="839"/>
        <end position="849"/>
    </location>
</feature>
<protein>
    <recommendedName>
        <fullName evidence="2">IRS-type PTB domain-containing protein</fullName>
    </recommendedName>
</protein>
<sequence>DCLHLQLYRDSRDRYKQGQTKASLSLQYFLGVESGFTLDKESNTFAIICQDVIVVLAFDTRERLIQWQVKVASNLGEDVQFLIQLASAPAKAKISPGPARLHVQDLRFCLTTGVPPRLAGCWNISHLRRYGVVENRFCFEGGSQCGRGEGLYVLLSDQGEQITQTMQAAAENKLSTRRRPVARNMSVMDSPRKMMNSRAGTRTPDFSCSESYTSQRISVLDSNQRINDDGTSFSMSRQSAEDLLGWPSSETRPGSCDYADTASVGEYGPAPNIPECGENTLGRCASCISKLGMMSRSSTATTAFSPAWTMENSVNCRHLSVYSQDSSTSGGSGSGSGSGMEYSVPRTSLRNLATSVPTREHQPHPLSSLPPSMDHCHCCPPVRPPKPAQLSVQANSNQSSPIKKKLRKPPMPLPVTVASTYQPPNISTSSTNVHQCPSCSVVFSNNPYNNYDVPKTLNFCCNSQDTSRMNRIPNSHKNGDLYDMPRSIKSALETSRVFDNYDTPPIPVALNQTSSGSERKILDQSNSSTPSHYCSVENGICVPNNTIQRVKLSGEGKMPVVNQQSGELAIYATVNKAMKTKYAQELNSENSKTEETAVNHETSNNYMNIDAKNNKSCSSEKPSCTSNYQNFEFEQSLEYYENSKQLREKVLGDGTESAQSNSSEKYRTSLNGSNDIGANFCQKCGHACTPNSNFSDQNKMNGKGHEDYLVMEPGGVQNQTLTDNPSRPPQHFLGYLPMSPISNLSCLSKNELLKLKLNNERNHERSASIPSLYGPNFDKCRRRTESDFVRIPGSAMLGINRPASACTSPYLRRHSVDRKRSNSAESTRHPTDLECISERLSSATPTHTASSQNSSIDSLSSQRIVSTVENDKKALSSDSDSSLQTLVRDTVDDSQSQTVHIRRSSSVPCKPGNNRDSSSSNDSGVSTGSLKQRGSDFTDFELPTTTSRSTRQHNIAMSQGLVGHSTCLHASLPRKSKSQDPLGELMFEFQKEKVPAKSSSAEAEIPVCVPKLESSKECVPVYTDSRSTSSGTSDMSDYIETLSLSSHSSSDTPEGFRLGRTTLRPRSGNEYQKIDRFFLSGDLKMDGKQLPPYMNITPLFEKPELSPSSGYSSVQEFH</sequence>
<feature type="non-terminal residue" evidence="3">
    <location>
        <position position="1118"/>
    </location>
</feature>
<dbReference type="Gene3D" id="2.30.29.30">
    <property type="entry name" value="Pleckstrin-homology domain (PH domain)/Phosphotyrosine-binding domain (PTB)"/>
    <property type="match status" value="2"/>
</dbReference>
<feature type="region of interest" description="Disordered" evidence="1">
    <location>
        <begin position="388"/>
        <end position="410"/>
    </location>
</feature>
<feature type="compositionally biased region" description="Low complexity" evidence="1">
    <location>
        <begin position="912"/>
        <end position="929"/>
    </location>
</feature>
<feature type="compositionally biased region" description="Polar residues" evidence="1">
    <location>
        <begin position="390"/>
        <end position="400"/>
    </location>
</feature>
<reference evidence="3" key="1">
    <citation type="submission" date="2021-12" db="EMBL/GenBank/DDBJ databases">
        <authorList>
            <person name="King R."/>
        </authorList>
    </citation>
    <scope>NUCLEOTIDE SEQUENCE</scope>
</reference>
<name>A0A9P0F8J6_BEMTA</name>
<feature type="domain" description="IRS-type PTB" evidence="2">
    <location>
        <begin position="75"/>
        <end position="180"/>
    </location>
</feature>
<dbReference type="GO" id="GO:0019901">
    <property type="term" value="F:protein kinase binding"/>
    <property type="evidence" value="ECO:0007669"/>
    <property type="project" value="InterPro"/>
</dbReference>
<dbReference type="GO" id="GO:0007528">
    <property type="term" value="P:neuromuscular junction development"/>
    <property type="evidence" value="ECO:0007669"/>
    <property type="project" value="TreeGrafter"/>
</dbReference>
<evidence type="ECO:0000313" key="4">
    <source>
        <dbReference type="Proteomes" id="UP001152759"/>
    </source>
</evidence>
<dbReference type="Proteomes" id="UP001152759">
    <property type="component" value="Chromosome 6"/>
</dbReference>
<feature type="compositionally biased region" description="Basic and acidic residues" evidence="1">
    <location>
        <begin position="818"/>
        <end position="832"/>
    </location>
</feature>
<dbReference type="AlphaFoldDB" id="A0A9P0F8J6"/>
<evidence type="ECO:0000256" key="1">
    <source>
        <dbReference type="SAM" id="MobiDB-lite"/>
    </source>
</evidence>
<feature type="compositionally biased region" description="Low complexity" evidence="1">
    <location>
        <begin position="850"/>
        <end position="862"/>
    </location>
</feature>
<dbReference type="InterPro" id="IPR002404">
    <property type="entry name" value="IRS_PTB"/>
</dbReference>
<dbReference type="InterPro" id="IPR037746">
    <property type="entry name" value="Dok-7"/>
</dbReference>
<feature type="region of interest" description="Disordered" evidence="1">
    <location>
        <begin position="586"/>
        <end position="619"/>
    </location>
</feature>
<dbReference type="Pfam" id="PF02174">
    <property type="entry name" value="IRS"/>
    <property type="match status" value="1"/>
</dbReference>
<accession>A0A9P0F8J6</accession>
<dbReference type="PANTHER" id="PTHR21636:SF2">
    <property type="entry name" value="PROTEIN DOK-7"/>
    <property type="match status" value="1"/>
</dbReference>
<evidence type="ECO:0000313" key="3">
    <source>
        <dbReference type="EMBL" id="CAH0392409.1"/>
    </source>
</evidence>
<gene>
    <name evidence="3" type="ORF">BEMITA_LOCUS10933</name>
</gene>
<feature type="compositionally biased region" description="Polar residues" evidence="1">
    <location>
        <begin position="893"/>
        <end position="907"/>
    </location>
</feature>
<proteinExistence type="predicted"/>
<dbReference type="PROSITE" id="PS51064">
    <property type="entry name" value="IRS_PTB"/>
    <property type="match status" value="1"/>
</dbReference>
<dbReference type="SMART" id="SM01244">
    <property type="entry name" value="IRS"/>
    <property type="match status" value="1"/>
</dbReference>
<dbReference type="SUPFAM" id="SSF50729">
    <property type="entry name" value="PH domain-like"/>
    <property type="match status" value="1"/>
</dbReference>
<organism evidence="3 4">
    <name type="scientific">Bemisia tabaci</name>
    <name type="common">Sweetpotato whitefly</name>
    <name type="synonym">Aleurodes tabaci</name>
    <dbReference type="NCBI Taxonomy" id="7038"/>
    <lineage>
        <taxon>Eukaryota</taxon>
        <taxon>Metazoa</taxon>
        <taxon>Ecdysozoa</taxon>
        <taxon>Arthropoda</taxon>
        <taxon>Hexapoda</taxon>
        <taxon>Insecta</taxon>
        <taxon>Pterygota</taxon>
        <taxon>Neoptera</taxon>
        <taxon>Paraneoptera</taxon>
        <taxon>Hemiptera</taxon>
        <taxon>Sternorrhyncha</taxon>
        <taxon>Aleyrodoidea</taxon>
        <taxon>Aleyrodidae</taxon>
        <taxon>Aleyrodinae</taxon>
        <taxon>Bemisia</taxon>
    </lineage>
</organism>
<feature type="region of interest" description="Disordered" evidence="1">
    <location>
        <begin position="323"/>
        <end position="343"/>
    </location>
</feature>
<feature type="region of interest" description="Disordered" evidence="1">
    <location>
        <begin position="810"/>
        <end position="862"/>
    </location>
</feature>
<feature type="region of interest" description="Disordered" evidence="1">
    <location>
        <begin position="1044"/>
        <end position="1064"/>
    </location>
</feature>
<dbReference type="PANTHER" id="PTHR21636">
    <property type="entry name" value="PROTEIN DOK-7"/>
    <property type="match status" value="1"/>
</dbReference>